<evidence type="ECO:0000256" key="8">
    <source>
        <dbReference type="SAM" id="Phobius"/>
    </source>
</evidence>
<gene>
    <name evidence="9" type="ORF">CLCY_4c01790</name>
</gene>
<feature type="transmembrane region" description="Helical" evidence="8">
    <location>
        <begin position="23"/>
        <end position="44"/>
    </location>
</feature>
<comment type="similarity">
    <text evidence="2 7">Belongs to the purine-cytosine permease (2.A.39) family.</text>
</comment>
<dbReference type="Proteomes" id="UP000036756">
    <property type="component" value="Unassembled WGS sequence"/>
</dbReference>
<dbReference type="EMBL" id="LFVU01000024">
    <property type="protein sequence ID" value="KMT22206.1"/>
    <property type="molecule type" value="Genomic_DNA"/>
</dbReference>
<dbReference type="PANTHER" id="PTHR31806:SF1">
    <property type="entry name" value="PURINE-CYTOSINE PERMEASE FCY2-RELATED"/>
    <property type="match status" value="1"/>
</dbReference>
<organism evidence="9 10">
    <name type="scientific">Clostridium cylindrosporum DSM 605</name>
    <dbReference type="NCBI Taxonomy" id="1121307"/>
    <lineage>
        <taxon>Bacteria</taxon>
        <taxon>Bacillati</taxon>
        <taxon>Bacillota</taxon>
        <taxon>Clostridia</taxon>
        <taxon>Eubacteriales</taxon>
        <taxon>Clostridiaceae</taxon>
        <taxon>Clostridium</taxon>
    </lineage>
</organism>
<keyword evidence="10" id="KW-1185">Reference proteome</keyword>
<dbReference type="RefSeq" id="WP_048570299.1">
    <property type="nucleotide sequence ID" value="NZ_LFVU01000024.1"/>
</dbReference>
<dbReference type="Gene3D" id="1.10.4160.10">
    <property type="entry name" value="Hydantoin permease"/>
    <property type="match status" value="1"/>
</dbReference>
<dbReference type="PIRSF" id="PIRSF002744">
    <property type="entry name" value="Pur-cyt_permease"/>
    <property type="match status" value="1"/>
</dbReference>
<name>A0A0J8G3C3_CLOCY</name>
<dbReference type="OrthoDB" id="9809167at2"/>
<dbReference type="AlphaFoldDB" id="A0A0J8G3C3"/>
<dbReference type="Pfam" id="PF02133">
    <property type="entry name" value="Transp_cyt_pur"/>
    <property type="match status" value="1"/>
</dbReference>
<keyword evidence="5 8" id="KW-1133">Transmembrane helix</keyword>
<sequence>MKIETRSIEWVPHNERHGHPKSLFSVWFGANMHITTLVSGALCVTIGLNLFWSIVAVILGALIGAIFTASHSAQGPTLGVPQMIQSRAQFGVIGAVIPLAVVVFMYLGFLASSGLLGAQTIVATFDIHLTPAIVVMSICTFIIALFGHDLIHKMQKFFTIFFLATYIILTFLVFQVDIPAGAFNANNFNLANFILGVAIVATWQISYAPYVADYSRYLPEDTSAPATFWYSYIGLVLASIWMMLLGVFLTTAIPGFLDNTGPNLAKLYGPFAIIMLFSIIFGQFSINVFNLYGAFMSTVTTIEPFAKMKVTPKVRGGFMFVLMAIATGIQIWGQGQFLELFGNFISFICYLLIPWTAINLVDYYMVRHGKYSVKDFFDINGIYGKVNWSAALAYIAAILFQIPFMNLSFYVGPAAQALGGADLAWILGLVVPAVIYYYPMKKVARRELERGSNLNL</sequence>
<feature type="transmembrane region" description="Helical" evidence="8">
    <location>
        <begin position="157"/>
        <end position="176"/>
    </location>
</feature>
<reference evidence="9 10" key="1">
    <citation type="submission" date="2015-06" db="EMBL/GenBank/DDBJ databases">
        <title>Draft genome sequence of the purine-degrading Clostridium cylindrosporum HC-1 (DSM 605).</title>
        <authorList>
            <person name="Poehlein A."/>
            <person name="Schiel-Bengelsdorf B."/>
            <person name="Bengelsdorf F."/>
            <person name="Daniel R."/>
            <person name="Duerre P."/>
        </authorList>
    </citation>
    <scope>NUCLEOTIDE SEQUENCE [LARGE SCALE GENOMIC DNA]</scope>
    <source>
        <strain evidence="9 10">DSM 605</strain>
    </source>
</reference>
<feature type="transmembrane region" description="Helical" evidence="8">
    <location>
        <begin position="90"/>
        <end position="109"/>
    </location>
</feature>
<feature type="transmembrane region" description="Helical" evidence="8">
    <location>
        <begin position="268"/>
        <end position="293"/>
    </location>
</feature>
<evidence type="ECO:0000256" key="5">
    <source>
        <dbReference type="ARBA" id="ARBA00022989"/>
    </source>
</evidence>
<feature type="transmembrane region" description="Helical" evidence="8">
    <location>
        <begin position="229"/>
        <end position="256"/>
    </location>
</feature>
<comment type="caution">
    <text evidence="9">The sequence shown here is derived from an EMBL/GenBank/DDBJ whole genome shotgun (WGS) entry which is preliminary data.</text>
</comment>
<dbReference type="InterPro" id="IPR026030">
    <property type="entry name" value="Pur-cyt_permease_Fcy2/21/22"/>
</dbReference>
<dbReference type="GO" id="GO:0022857">
    <property type="term" value="F:transmembrane transporter activity"/>
    <property type="evidence" value="ECO:0007669"/>
    <property type="project" value="InterPro"/>
</dbReference>
<evidence type="ECO:0000256" key="6">
    <source>
        <dbReference type="ARBA" id="ARBA00023136"/>
    </source>
</evidence>
<feature type="transmembrane region" description="Helical" evidence="8">
    <location>
        <begin position="314"/>
        <end position="332"/>
    </location>
</feature>
<keyword evidence="6 7" id="KW-0472">Membrane</keyword>
<feature type="transmembrane region" description="Helical" evidence="8">
    <location>
        <begin position="188"/>
        <end position="208"/>
    </location>
</feature>
<feature type="transmembrane region" description="Helical" evidence="8">
    <location>
        <begin position="417"/>
        <end position="438"/>
    </location>
</feature>
<comment type="subcellular location">
    <subcellularLocation>
        <location evidence="1">Membrane</location>
        <topology evidence="1">Multi-pass membrane protein</topology>
    </subcellularLocation>
</comment>
<dbReference type="STRING" id="1121307.CLCY_4c01790"/>
<evidence type="ECO:0000313" key="10">
    <source>
        <dbReference type="Proteomes" id="UP000036756"/>
    </source>
</evidence>
<evidence type="ECO:0000256" key="4">
    <source>
        <dbReference type="ARBA" id="ARBA00022692"/>
    </source>
</evidence>
<dbReference type="InterPro" id="IPR001248">
    <property type="entry name" value="Pur-cyt_permease"/>
</dbReference>
<keyword evidence="3 7" id="KW-0813">Transport</keyword>
<feature type="transmembrane region" description="Helical" evidence="8">
    <location>
        <begin position="344"/>
        <end position="365"/>
    </location>
</feature>
<dbReference type="CDD" id="cd11484">
    <property type="entry name" value="SLC-NCS1sbd_CobB-like"/>
    <property type="match status" value="1"/>
</dbReference>
<feature type="transmembrane region" description="Helical" evidence="8">
    <location>
        <begin position="386"/>
        <end position="405"/>
    </location>
</feature>
<dbReference type="PATRIC" id="fig|1121307.3.peg.1834"/>
<keyword evidence="4 8" id="KW-0812">Transmembrane</keyword>
<proteinExistence type="inferred from homology"/>
<evidence type="ECO:0000256" key="3">
    <source>
        <dbReference type="ARBA" id="ARBA00022448"/>
    </source>
</evidence>
<feature type="transmembrane region" description="Helical" evidence="8">
    <location>
        <begin position="121"/>
        <end position="145"/>
    </location>
</feature>
<evidence type="ECO:0000313" key="9">
    <source>
        <dbReference type="EMBL" id="KMT22206.1"/>
    </source>
</evidence>
<protein>
    <submittedName>
        <fullName evidence="9">Purine-cytosine permease</fullName>
    </submittedName>
</protein>
<dbReference type="GO" id="GO:0005886">
    <property type="term" value="C:plasma membrane"/>
    <property type="evidence" value="ECO:0007669"/>
    <property type="project" value="TreeGrafter"/>
</dbReference>
<evidence type="ECO:0000256" key="7">
    <source>
        <dbReference type="PIRNR" id="PIRNR002744"/>
    </source>
</evidence>
<feature type="transmembrane region" description="Helical" evidence="8">
    <location>
        <begin position="50"/>
        <end position="69"/>
    </location>
</feature>
<dbReference type="PANTHER" id="PTHR31806">
    <property type="entry name" value="PURINE-CYTOSINE PERMEASE FCY2-RELATED"/>
    <property type="match status" value="1"/>
</dbReference>
<accession>A0A0J8G3C3</accession>
<evidence type="ECO:0000256" key="1">
    <source>
        <dbReference type="ARBA" id="ARBA00004141"/>
    </source>
</evidence>
<evidence type="ECO:0000256" key="2">
    <source>
        <dbReference type="ARBA" id="ARBA00008974"/>
    </source>
</evidence>